<dbReference type="eggNOG" id="ENOG5033TK4">
    <property type="taxonomic scope" value="Bacteria"/>
</dbReference>
<evidence type="ECO:0000313" key="2">
    <source>
        <dbReference type="EMBL" id="KRN56746.1"/>
    </source>
</evidence>
<evidence type="ECO:0000313" key="3">
    <source>
        <dbReference type="Proteomes" id="UP000051658"/>
    </source>
</evidence>
<protein>
    <submittedName>
        <fullName evidence="2">Uncharacterized protein</fullName>
    </submittedName>
</protein>
<feature type="transmembrane region" description="Helical" evidence="1">
    <location>
        <begin position="184"/>
        <end position="203"/>
    </location>
</feature>
<feature type="transmembrane region" description="Helical" evidence="1">
    <location>
        <begin position="228"/>
        <end position="250"/>
    </location>
</feature>
<evidence type="ECO:0000256" key="1">
    <source>
        <dbReference type="SAM" id="Phobius"/>
    </source>
</evidence>
<keyword evidence="1" id="KW-0472">Membrane</keyword>
<dbReference type="GeneID" id="89587692"/>
<dbReference type="EMBL" id="JQBS01000018">
    <property type="protein sequence ID" value="KRN56746.1"/>
    <property type="molecule type" value="Genomic_DNA"/>
</dbReference>
<name>A0A0R2I4T7_CARDV</name>
<feature type="transmembrane region" description="Helical" evidence="1">
    <location>
        <begin position="111"/>
        <end position="132"/>
    </location>
</feature>
<proteinExistence type="predicted"/>
<feature type="transmembrane region" description="Helical" evidence="1">
    <location>
        <begin position="49"/>
        <end position="71"/>
    </location>
</feature>
<dbReference type="Proteomes" id="UP000051658">
    <property type="component" value="Unassembled WGS sequence"/>
</dbReference>
<dbReference type="RefSeq" id="WP_034572541.1">
    <property type="nucleotide sequence ID" value="NZ_JQBS01000018.1"/>
</dbReference>
<organism evidence="2 3">
    <name type="scientific">Carnobacterium divergens DSM 20623</name>
    <dbReference type="NCBI Taxonomy" id="1449336"/>
    <lineage>
        <taxon>Bacteria</taxon>
        <taxon>Bacillati</taxon>
        <taxon>Bacillota</taxon>
        <taxon>Bacilli</taxon>
        <taxon>Lactobacillales</taxon>
        <taxon>Carnobacteriaceae</taxon>
        <taxon>Carnobacterium</taxon>
    </lineage>
</organism>
<keyword evidence="3" id="KW-1185">Reference proteome</keyword>
<keyword evidence="1" id="KW-0812">Transmembrane</keyword>
<sequence>MNKKLSHKVDECLSSISLKEANKYINFEDIDLVMNEKKDQKFSIGIKKLLILILALFFPIFMELVFIQEITETNDSFFPKLVVILLELLIICLITYQFLKQYNNFLRNWGYKKYCYISAKLAYISYFIVGFGMNMGDYRITFVVVTFCIVVLLFLYYKVEQNMILEEINEAFNRNYKTSKVMNIMLKVSGVVAVLILIGMQVYRLNKWWLNGIVDGNPTIQNSLVDNLIGIFIGIPLLLLISLIPTYFLFNVKHHVQGKVISQYSEQFREQYNYTKKEWYGD</sequence>
<dbReference type="PATRIC" id="fig|1449336.4.peg.764"/>
<gene>
    <name evidence="2" type="ORF">IV74_GL000747</name>
</gene>
<reference evidence="2 3" key="1">
    <citation type="journal article" date="2015" name="Genome Announc.">
        <title>Expanding the biotechnology potential of lactobacilli through comparative genomics of 213 strains and associated genera.</title>
        <authorList>
            <person name="Sun Z."/>
            <person name="Harris H.M."/>
            <person name="McCann A."/>
            <person name="Guo C."/>
            <person name="Argimon S."/>
            <person name="Zhang W."/>
            <person name="Yang X."/>
            <person name="Jeffery I.B."/>
            <person name="Cooney J.C."/>
            <person name="Kagawa T.F."/>
            <person name="Liu W."/>
            <person name="Song Y."/>
            <person name="Salvetti E."/>
            <person name="Wrobel A."/>
            <person name="Rasinkangas P."/>
            <person name="Parkhill J."/>
            <person name="Rea M.C."/>
            <person name="O'Sullivan O."/>
            <person name="Ritari J."/>
            <person name="Douillard F.P."/>
            <person name="Paul Ross R."/>
            <person name="Yang R."/>
            <person name="Briner A.E."/>
            <person name="Felis G.E."/>
            <person name="de Vos W.M."/>
            <person name="Barrangou R."/>
            <person name="Klaenhammer T.R."/>
            <person name="Caufield P.W."/>
            <person name="Cui Y."/>
            <person name="Zhang H."/>
            <person name="O'Toole P.W."/>
        </authorList>
    </citation>
    <scope>NUCLEOTIDE SEQUENCE [LARGE SCALE GENOMIC DNA]</scope>
    <source>
        <strain evidence="2 3">DSM 20623</strain>
    </source>
</reference>
<keyword evidence="1" id="KW-1133">Transmembrane helix</keyword>
<feature type="transmembrane region" description="Helical" evidence="1">
    <location>
        <begin position="77"/>
        <end position="99"/>
    </location>
</feature>
<dbReference type="AlphaFoldDB" id="A0A0R2I4T7"/>
<accession>A0A0R2I4T7</accession>
<feature type="transmembrane region" description="Helical" evidence="1">
    <location>
        <begin position="138"/>
        <end position="157"/>
    </location>
</feature>
<comment type="caution">
    <text evidence="2">The sequence shown here is derived from an EMBL/GenBank/DDBJ whole genome shotgun (WGS) entry which is preliminary data.</text>
</comment>